<accession>A0AB34HNJ5</accession>
<feature type="compositionally biased region" description="Basic and acidic residues" evidence="1">
    <location>
        <begin position="190"/>
        <end position="205"/>
    </location>
</feature>
<feature type="compositionally biased region" description="Low complexity" evidence="1">
    <location>
        <begin position="127"/>
        <end position="145"/>
    </location>
</feature>
<sequence>MEMLVPVPPGQSDQSQAPGTSQPPSVGKTPLEAVGRPLQGQLARGAEAAADTESLSSPVPQKQPLGGAFPEGKDLHSPNPSKGKGLPTSASEGHPREKDATQELPLPEPKGDQSKPGKEPRATGQQARAPASGASVAAAEPAGAGKRVGKEVKNQTEKTKQPPTSVPASRDNHREAATKDQMGVSGGKAGENEKAKPKDPKKPEGNNRNNATTVKDEREQRNQSPLSSLEGITVYFHAIISKHFQFNPSQHKVFVRGGEEFGKPRWNHDVCEMYYTKDLHENGSLIEGSTIISKQHLDKPIPYKYVLWRGKGPVEYEVIYKCQQKEGEHVNRCLHVKSSLLGSGDWHQYDDIICRKPPGRWQKLMDYVTDGTRKNLVNGKQIAAAVMLDRIFSILETWNAINLKNFFTQFQQFYSVIRVPMIYEGEEQLWSTLQYEEKEVRKHLSSDALRKDLIHILETSQSWRASLVNLCQMCMDKKVDRWVCALPVLHHCMDLSPPAQDSGMQPEDTWAALEGISFSEFREKRADQKQLLQIMGKNRHLLYVDEYLFRSWFSLLPLSDLVHYMEDLTDYLSYSPPRVLDCLLGTWYRLEGLEEISNRNIQSIKSAFQMLLHLLDMYQEKILEEPLIQSYLTVCLKLHESTCRITKQHTFYEMPALSAEIVCRIIILKLLVDSAGGQGNETGKKNSVKTVFQGTLAATRSWLQRIFRKGVFLTGYIFSVTFTYREEIKEKPLSQISAFCSTNWDAAGAEDSVSKRFEMCAIEAVGSVCQVNNLSHSGIAFGFTPAFCRHQLKTIKRRWF</sequence>
<evidence type="ECO:0000313" key="3">
    <source>
        <dbReference type="Proteomes" id="UP001159641"/>
    </source>
</evidence>
<dbReference type="InterPro" id="IPR031248">
    <property type="entry name" value="RNF213"/>
</dbReference>
<dbReference type="PANTHER" id="PTHR22605:SF16">
    <property type="entry name" value="E3 UBIQUITIN-PROTEIN LIGASE RNF213"/>
    <property type="match status" value="1"/>
</dbReference>
<name>A0AB34HNJ5_ESCRO</name>
<feature type="compositionally biased region" description="Basic and acidic residues" evidence="1">
    <location>
        <begin position="148"/>
        <end position="160"/>
    </location>
</feature>
<keyword evidence="3" id="KW-1185">Reference proteome</keyword>
<reference evidence="2 3" key="1">
    <citation type="submission" date="2022-11" db="EMBL/GenBank/DDBJ databases">
        <title>Whole genome sequence of Eschrichtius robustus ER-17-0199.</title>
        <authorList>
            <person name="Bruniche-Olsen A."/>
            <person name="Black A.N."/>
            <person name="Fields C.J."/>
            <person name="Walden K."/>
            <person name="Dewoody J.A."/>
        </authorList>
    </citation>
    <scope>NUCLEOTIDE SEQUENCE [LARGE SCALE GENOMIC DNA]</scope>
    <source>
        <strain evidence="2">ER-17-0199</strain>
        <tissue evidence="2">Blubber</tissue>
    </source>
</reference>
<dbReference type="AlphaFoldDB" id="A0AB34HNJ5"/>
<protein>
    <recommendedName>
        <fullName evidence="4">E3 ubiquitin-protein ligase RNF213</fullName>
    </recommendedName>
</protein>
<dbReference type="GO" id="GO:0016020">
    <property type="term" value="C:membrane"/>
    <property type="evidence" value="ECO:0007669"/>
    <property type="project" value="TreeGrafter"/>
</dbReference>
<proteinExistence type="predicted"/>
<dbReference type="Proteomes" id="UP001159641">
    <property type="component" value="Unassembled WGS sequence"/>
</dbReference>
<dbReference type="GO" id="GO:0006511">
    <property type="term" value="P:ubiquitin-dependent protein catabolic process"/>
    <property type="evidence" value="ECO:0007669"/>
    <property type="project" value="TreeGrafter"/>
</dbReference>
<evidence type="ECO:0008006" key="4">
    <source>
        <dbReference type="Google" id="ProtNLM"/>
    </source>
</evidence>
<feature type="region of interest" description="Disordered" evidence="1">
    <location>
        <begin position="1"/>
        <end position="226"/>
    </location>
</feature>
<dbReference type="GO" id="GO:0016887">
    <property type="term" value="F:ATP hydrolysis activity"/>
    <property type="evidence" value="ECO:0007669"/>
    <property type="project" value="InterPro"/>
</dbReference>
<gene>
    <name evidence="2" type="ORF">J1605_003741</name>
</gene>
<feature type="compositionally biased region" description="Basic and acidic residues" evidence="1">
    <location>
        <begin position="109"/>
        <end position="121"/>
    </location>
</feature>
<dbReference type="PANTHER" id="PTHR22605">
    <property type="entry name" value="RZ-TYPE DOMAIN-CONTAINING PROTEIN"/>
    <property type="match status" value="1"/>
</dbReference>
<dbReference type="GO" id="GO:0002040">
    <property type="term" value="P:sprouting angiogenesis"/>
    <property type="evidence" value="ECO:0007669"/>
    <property type="project" value="TreeGrafter"/>
</dbReference>
<dbReference type="EMBL" id="JAIQCJ010001017">
    <property type="protein sequence ID" value="KAJ8793064.1"/>
    <property type="molecule type" value="Genomic_DNA"/>
</dbReference>
<evidence type="ECO:0000313" key="2">
    <source>
        <dbReference type="EMBL" id="KAJ8793064.1"/>
    </source>
</evidence>
<dbReference type="GO" id="GO:0004842">
    <property type="term" value="F:ubiquitin-protein transferase activity"/>
    <property type="evidence" value="ECO:0007669"/>
    <property type="project" value="InterPro"/>
</dbReference>
<comment type="caution">
    <text evidence="2">The sequence shown here is derived from an EMBL/GenBank/DDBJ whole genome shotgun (WGS) entry which is preliminary data.</text>
</comment>
<dbReference type="GO" id="GO:0005829">
    <property type="term" value="C:cytosol"/>
    <property type="evidence" value="ECO:0007669"/>
    <property type="project" value="TreeGrafter"/>
</dbReference>
<organism evidence="2 3">
    <name type="scientific">Eschrichtius robustus</name>
    <name type="common">California gray whale</name>
    <name type="synonym">Eschrichtius gibbosus</name>
    <dbReference type="NCBI Taxonomy" id="9764"/>
    <lineage>
        <taxon>Eukaryota</taxon>
        <taxon>Metazoa</taxon>
        <taxon>Chordata</taxon>
        <taxon>Craniata</taxon>
        <taxon>Vertebrata</taxon>
        <taxon>Euteleostomi</taxon>
        <taxon>Mammalia</taxon>
        <taxon>Eutheria</taxon>
        <taxon>Laurasiatheria</taxon>
        <taxon>Artiodactyla</taxon>
        <taxon>Whippomorpha</taxon>
        <taxon>Cetacea</taxon>
        <taxon>Mysticeti</taxon>
        <taxon>Eschrichtiidae</taxon>
        <taxon>Eschrichtius</taxon>
    </lineage>
</organism>
<dbReference type="GO" id="GO:2000051">
    <property type="term" value="P:negative regulation of non-canonical Wnt signaling pathway"/>
    <property type="evidence" value="ECO:0007669"/>
    <property type="project" value="TreeGrafter"/>
</dbReference>
<feature type="compositionally biased region" description="Polar residues" evidence="1">
    <location>
        <begin position="11"/>
        <end position="24"/>
    </location>
</feature>
<evidence type="ECO:0000256" key="1">
    <source>
        <dbReference type="SAM" id="MobiDB-lite"/>
    </source>
</evidence>
<dbReference type="GO" id="GO:0005730">
    <property type="term" value="C:nucleolus"/>
    <property type="evidence" value="ECO:0007669"/>
    <property type="project" value="TreeGrafter"/>
</dbReference>